<keyword evidence="1" id="KW-1133">Transmembrane helix</keyword>
<evidence type="ECO:0000313" key="2">
    <source>
        <dbReference type="EMBL" id="KKL96884.1"/>
    </source>
</evidence>
<dbReference type="SUPFAM" id="SSF53300">
    <property type="entry name" value="vWA-like"/>
    <property type="match status" value="1"/>
</dbReference>
<dbReference type="AlphaFoldDB" id="A0A0F9GDI6"/>
<accession>A0A0F9GDI6</accession>
<keyword evidence="1" id="KW-0812">Transmembrane</keyword>
<name>A0A0F9GDI6_9ZZZZ</name>
<keyword evidence="1" id="KW-0472">Membrane</keyword>
<dbReference type="PANTHER" id="PTHR46503:SF1">
    <property type="entry name" value="INTER-ALPHA-TRYPSIN INHIBITOR HEAVY CHAIN-LIKE PROTEIN"/>
    <property type="match status" value="1"/>
</dbReference>
<evidence type="ECO:0008006" key="3">
    <source>
        <dbReference type="Google" id="ProtNLM"/>
    </source>
</evidence>
<dbReference type="EMBL" id="LAZR01018309">
    <property type="protein sequence ID" value="KKL96884.1"/>
    <property type="molecule type" value="Genomic_DNA"/>
</dbReference>
<dbReference type="Gene3D" id="3.40.50.410">
    <property type="entry name" value="von Willebrand factor, type A domain"/>
    <property type="match status" value="1"/>
</dbReference>
<gene>
    <name evidence="2" type="ORF">LCGC14_1840010</name>
</gene>
<evidence type="ECO:0000256" key="1">
    <source>
        <dbReference type="SAM" id="Phobius"/>
    </source>
</evidence>
<proteinExistence type="predicted"/>
<organism evidence="2">
    <name type="scientific">marine sediment metagenome</name>
    <dbReference type="NCBI Taxonomy" id="412755"/>
    <lineage>
        <taxon>unclassified sequences</taxon>
        <taxon>metagenomes</taxon>
        <taxon>ecological metagenomes</taxon>
    </lineage>
</organism>
<dbReference type="InterPro" id="IPR036465">
    <property type="entry name" value="vWFA_dom_sf"/>
</dbReference>
<comment type="caution">
    <text evidence="2">The sequence shown here is derived from an EMBL/GenBank/DDBJ whole genome shotgun (WGS) entry which is preliminary data.</text>
</comment>
<sequence>MKKNKNNFFLKISVFISIAIHVVAIASINHLEIKSYLASNNIMFSNKTDAYRSKKNVNQIINIVLQKKQKNILSQIKSKKTQLPTNESTTFLKNEFNLKKDSLLSKGFPFSSTSPKNELYKLVESKNILPTIDNENSIIAISFQAMASYKSEDEIKNETDNLLSSMPETEKDTKLKTCFNYPLNEIDKSEFQFASFLESEENNLDALTKLKQKKIKLFPYNFSLMHMPELSDLTTLSYKDFFDIDVSFAPNLDEKGFIFAITLIPKHSMKLKRLKQNVFFLVDRSNSIQKDRLTSTRHAITSSLSSLGKDDSFNILAFDTKLDVLSTQNLSPDENVSLSRAKSFLRKQNIGSFFSSTNFSIPLFKILNSNVKNDEVNIAILLSNGDGLNKFKNYRIFNDWTRLNGGKLDLSFR</sequence>
<dbReference type="PANTHER" id="PTHR46503">
    <property type="entry name" value="INTER-ALPHA-TRYPSIN INHIBITOR HEAVY CHAIN-LIKE PROTEIN"/>
    <property type="match status" value="1"/>
</dbReference>
<feature type="transmembrane region" description="Helical" evidence="1">
    <location>
        <begin position="12"/>
        <end position="31"/>
    </location>
</feature>
<reference evidence="2" key="1">
    <citation type="journal article" date="2015" name="Nature">
        <title>Complex archaea that bridge the gap between prokaryotes and eukaryotes.</title>
        <authorList>
            <person name="Spang A."/>
            <person name="Saw J.H."/>
            <person name="Jorgensen S.L."/>
            <person name="Zaremba-Niedzwiedzka K."/>
            <person name="Martijn J."/>
            <person name="Lind A.E."/>
            <person name="van Eijk R."/>
            <person name="Schleper C."/>
            <person name="Guy L."/>
            <person name="Ettema T.J."/>
        </authorList>
    </citation>
    <scope>NUCLEOTIDE SEQUENCE</scope>
</reference>
<protein>
    <recommendedName>
        <fullName evidence="3">VWFA domain-containing protein</fullName>
    </recommendedName>
</protein>